<gene>
    <name evidence="1" type="ORF">NYG90_03155</name>
</gene>
<organism evidence="1 2">
    <name type="scientific">Helicobacter zhangjianzhongii</name>
    <dbReference type="NCBI Taxonomy" id="2974574"/>
    <lineage>
        <taxon>Bacteria</taxon>
        <taxon>Pseudomonadati</taxon>
        <taxon>Campylobacterota</taxon>
        <taxon>Epsilonproteobacteria</taxon>
        <taxon>Campylobacterales</taxon>
        <taxon>Helicobacteraceae</taxon>
        <taxon>Helicobacter</taxon>
    </lineage>
</organism>
<sequence length="389" mass="44186">MSKTIYYQNKQIELKYGRINHLIPADMWQCGLSLQAIGVASYIYTLPKEWKLSVSHIAKQLMISPNSCRKYLREIFTNPKAIKVFKGVEREANTYDLEEGFYEYPYVDEPQEVANFTSSVAKDVSVPRKRRVLIVQTETQRYLLNLCFARGKVDSSMDRHADKSARDDREISQEAKIRGSKAEVFCDDFGGFQGACAGIYLSDNEQARAVESTKSAQKTTPNKNAQNLRTIKRDSKESLKDSSSKRTREKAKDLTSFLDLKAFNEKEQEAIKLWIRYKQESSKARLKPSQIDFQLRKIQRLKEQGQDICAVIEKSVDMGWQGLFAINTDSSFKSMDRHADKSARDDRGGASLASERNAHAVESTNHTKLTPKMPKNLGGKAVLKVVDNA</sequence>
<protein>
    <submittedName>
        <fullName evidence="1">Uncharacterized protein</fullName>
    </submittedName>
</protein>
<keyword evidence="2" id="KW-1185">Reference proteome</keyword>
<dbReference type="EMBL" id="JANURN010000002">
    <property type="protein sequence ID" value="MDL0081682.1"/>
    <property type="molecule type" value="Genomic_DNA"/>
</dbReference>
<reference evidence="1 2" key="1">
    <citation type="journal article" date="2023" name="Microorganisms">
        <title>Isolation and Genomic Characteristics of Cat-Borne Campylobacter felis sp. nov. and Sheep-Borne Campylobacter ovis sp. nov.</title>
        <authorList>
            <person name="Wang H."/>
            <person name="Li Y."/>
            <person name="Gu Y."/>
            <person name="Zhou G."/>
            <person name="Chen X."/>
            <person name="Zhang X."/>
            <person name="Shao Z."/>
            <person name="Zhang J."/>
            <person name="Zhang M."/>
        </authorList>
    </citation>
    <scope>NUCLEOTIDE SEQUENCE [LARGE SCALE GENOMIC DNA]</scope>
    <source>
        <strain evidence="1 2">XJK30-2</strain>
    </source>
</reference>
<accession>A0ACC6FRZ2</accession>
<name>A0ACC6FRZ2_9HELI</name>
<evidence type="ECO:0000313" key="1">
    <source>
        <dbReference type="EMBL" id="MDL0081682.1"/>
    </source>
</evidence>
<proteinExistence type="predicted"/>
<comment type="caution">
    <text evidence="1">The sequence shown here is derived from an EMBL/GenBank/DDBJ whole genome shotgun (WGS) entry which is preliminary data.</text>
</comment>
<dbReference type="Proteomes" id="UP001173802">
    <property type="component" value="Unassembled WGS sequence"/>
</dbReference>
<evidence type="ECO:0000313" key="2">
    <source>
        <dbReference type="Proteomes" id="UP001173802"/>
    </source>
</evidence>